<reference evidence="1 2" key="1">
    <citation type="submission" date="2019-04" db="EMBL/GenBank/DDBJ databases">
        <title>An improved genome assembly and genetic linkage map for asparagus bean, Vigna unguiculata ssp. sesquipedialis.</title>
        <authorList>
            <person name="Xia Q."/>
            <person name="Zhang R."/>
            <person name="Dong Y."/>
        </authorList>
    </citation>
    <scope>NUCLEOTIDE SEQUENCE [LARGE SCALE GENOMIC DNA]</scope>
    <source>
        <tissue evidence="1">Leaf</tissue>
    </source>
</reference>
<gene>
    <name evidence="1" type="ORF">DEO72_LG7g2035</name>
</gene>
<keyword evidence="2" id="KW-1185">Reference proteome</keyword>
<sequence length="173" mass="20734">MQRNLHFLADLWNLAHLLPSIKLMIIARKKNHRQEYHTINRIRRTWSDSADARTCGGDVYKRQMQRNLHCLADLWNLAHLLPSIKLMMIARKKNHRQEYHTINRIRRTWSDSADARTCGGDVYKRQMQRNLHFLADLWNLAHLLPSIKLMIIARKKNHIQEYHTINRESVRSK</sequence>
<protein>
    <submittedName>
        <fullName evidence="1">Uncharacterized protein</fullName>
    </submittedName>
</protein>
<evidence type="ECO:0000313" key="1">
    <source>
        <dbReference type="EMBL" id="QCE00745.1"/>
    </source>
</evidence>
<dbReference type="Proteomes" id="UP000501690">
    <property type="component" value="Linkage Group LG7"/>
</dbReference>
<accession>A0A4D6MLV3</accession>
<evidence type="ECO:0000313" key="2">
    <source>
        <dbReference type="Proteomes" id="UP000501690"/>
    </source>
</evidence>
<organism evidence="1 2">
    <name type="scientific">Vigna unguiculata</name>
    <name type="common">Cowpea</name>
    <dbReference type="NCBI Taxonomy" id="3917"/>
    <lineage>
        <taxon>Eukaryota</taxon>
        <taxon>Viridiplantae</taxon>
        <taxon>Streptophyta</taxon>
        <taxon>Embryophyta</taxon>
        <taxon>Tracheophyta</taxon>
        <taxon>Spermatophyta</taxon>
        <taxon>Magnoliopsida</taxon>
        <taxon>eudicotyledons</taxon>
        <taxon>Gunneridae</taxon>
        <taxon>Pentapetalae</taxon>
        <taxon>rosids</taxon>
        <taxon>fabids</taxon>
        <taxon>Fabales</taxon>
        <taxon>Fabaceae</taxon>
        <taxon>Papilionoideae</taxon>
        <taxon>50 kb inversion clade</taxon>
        <taxon>NPAAA clade</taxon>
        <taxon>indigoferoid/millettioid clade</taxon>
        <taxon>Phaseoleae</taxon>
        <taxon>Vigna</taxon>
    </lineage>
</organism>
<proteinExistence type="predicted"/>
<name>A0A4D6MLV3_VIGUN</name>
<dbReference type="EMBL" id="CP039351">
    <property type="protein sequence ID" value="QCE00745.1"/>
    <property type="molecule type" value="Genomic_DNA"/>
</dbReference>
<dbReference type="AlphaFoldDB" id="A0A4D6MLV3"/>